<dbReference type="Pfam" id="PF00564">
    <property type="entry name" value="PB1"/>
    <property type="match status" value="1"/>
</dbReference>
<evidence type="ECO:0000256" key="3">
    <source>
        <dbReference type="ARBA" id="ARBA00023163"/>
    </source>
</evidence>
<organism evidence="7 8">
    <name type="scientific">Escallonia herrerae</name>
    <dbReference type="NCBI Taxonomy" id="1293975"/>
    <lineage>
        <taxon>Eukaryota</taxon>
        <taxon>Viridiplantae</taxon>
        <taxon>Streptophyta</taxon>
        <taxon>Embryophyta</taxon>
        <taxon>Tracheophyta</taxon>
        <taxon>Spermatophyta</taxon>
        <taxon>Magnoliopsida</taxon>
        <taxon>eudicotyledons</taxon>
        <taxon>Gunneridae</taxon>
        <taxon>Pentapetalae</taxon>
        <taxon>asterids</taxon>
        <taxon>campanulids</taxon>
        <taxon>Escalloniales</taxon>
        <taxon>Escalloniaceae</taxon>
        <taxon>Escallonia</taxon>
    </lineage>
</organism>
<keyword evidence="8" id="KW-1185">Reference proteome</keyword>
<reference evidence="7" key="1">
    <citation type="submission" date="2022-12" db="EMBL/GenBank/DDBJ databases">
        <title>Draft genome assemblies for two species of Escallonia (Escalloniales).</title>
        <authorList>
            <person name="Chanderbali A."/>
            <person name="Dervinis C."/>
            <person name="Anghel I."/>
            <person name="Soltis D."/>
            <person name="Soltis P."/>
            <person name="Zapata F."/>
        </authorList>
    </citation>
    <scope>NUCLEOTIDE SEQUENCE</scope>
    <source>
        <strain evidence="7">UCBG64.0493</strain>
        <tissue evidence="7">Leaf</tissue>
    </source>
</reference>
<dbReference type="PROSITE" id="PS51745">
    <property type="entry name" value="PB1"/>
    <property type="match status" value="1"/>
</dbReference>
<keyword evidence="2" id="KW-0238">DNA-binding</keyword>
<dbReference type="Pfam" id="PF22922">
    <property type="entry name" value="GAF_NLP"/>
    <property type="match status" value="1"/>
</dbReference>
<dbReference type="Gene3D" id="3.10.20.90">
    <property type="entry name" value="Phosphatidylinositol 3-kinase Catalytic Subunit, Chain A, domain 1"/>
    <property type="match status" value="1"/>
</dbReference>
<dbReference type="Pfam" id="PF02042">
    <property type="entry name" value="RWP-RK"/>
    <property type="match status" value="1"/>
</dbReference>
<dbReference type="InterPro" id="IPR000270">
    <property type="entry name" value="PB1_dom"/>
</dbReference>
<dbReference type="EMBL" id="JAVXUP010000016">
    <property type="protein sequence ID" value="KAK3042713.1"/>
    <property type="molecule type" value="Genomic_DNA"/>
</dbReference>
<comment type="caution">
    <text evidence="7">The sequence shown here is derived from an EMBL/GenBank/DDBJ whole genome shotgun (WGS) entry which is preliminary data.</text>
</comment>
<feature type="compositionally biased region" description="Polar residues" evidence="5">
    <location>
        <begin position="341"/>
        <end position="350"/>
    </location>
</feature>
<evidence type="ECO:0000256" key="1">
    <source>
        <dbReference type="ARBA" id="ARBA00023015"/>
    </source>
</evidence>
<dbReference type="InterPro" id="IPR003035">
    <property type="entry name" value="RWP-RK_dom"/>
</dbReference>
<dbReference type="Proteomes" id="UP001188597">
    <property type="component" value="Unassembled WGS sequence"/>
</dbReference>
<evidence type="ECO:0000313" key="7">
    <source>
        <dbReference type="EMBL" id="KAK3042713.1"/>
    </source>
</evidence>
<gene>
    <name evidence="7" type="ORF">RJ639_000771</name>
</gene>
<feature type="domain" description="PB1" evidence="6">
    <location>
        <begin position="459"/>
        <end position="535"/>
    </location>
</feature>
<dbReference type="SUPFAM" id="SSF54277">
    <property type="entry name" value="CAD &amp; PB1 domains"/>
    <property type="match status" value="1"/>
</dbReference>
<proteinExistence type="predicted"/>
<feature type="region of interest" description="Disordered" evidence="5">
    <location>
        <begin position="332"/>
        <end position="355"/>
    </location>
</feature>
<evidence type="ECO:0000256" key="4">
    <source>
        <dbReference type="ARBA" id="ARBA00023242"/>
    </source>
</evidence>
<dbReference type="AlphaFoldDB" id="A0AA88XHA9"/>
<dbReference type="InterPro" id="IPR053793">
    <property type="entry name" value="PB1-like"/>
</dbReference>
<name>A0AA88XHA9_9ASTE</name>
<evidence type="ECO:0000256" key="2">
    <source>
        <dbReference type="ARBA" id="ARBA00023125"/>
    </source>
</evidence>
<evidence type="ECO:0000259" key="6">
    <source>
        <dbReference type="PROSITE" id="PS51745"/>
    </source>
</evidence>
<protein>
    <recommendedName>
        <fullName evidence="6">PB1 domain-containing protein</fullName>
    </recommendedName>
</protein>
<dbReference type="GO" id="GO:0003700">
    <property type="term" value="F:DNA-binding transcription factor activity"/>
    <property type="evidence" value="ECO:0007669"/>
    <property type="project" value="InterPro"/>
</dbReference>
<accession>A0AA88XHA9</accession>
<keyword evidence="3" id="KW-0804">Transcription</keyword>
<sequence length="540" mass="60675">MSEADEENLVLLSNLELVGYMNRKYFCIAPSPASSPTEERYLKPLFVYWNQDTDPQPPLSPSSLRLEHVKIIRKSAASSVPESRVIQEKIKTALTLLTFRDQRILLGGRCFLTTSDHPFGLGQVDGGLYMYRMDSIRNKWVVNGDNEGEEIGPPGRVFCSQLPEWTSDVRHYSIEDYSRCFDAVRRNIRGSLALPVFEPSHQSCVGVLELVMSTEYLDYEYEVEEVSRALKVLAPPPVLFKFFHLSYIIGYVIVANRSDSSIILRMNAMSGEWSQHAMDKIFKALRVVCDIYTLPLAQTWVVSGFCCVVTYDVSRSMLKLICRQHNISRWPPRKRLKKQTNESPQGTNEHSMGGDLDRWQVLNCTRDGGALDDLGSSPLTASSTPISLSSSSPFALNASGSSASGFPDLPMEDTTPIDGSTIQSIWGGDLLCCDPFHNPDIPNVAETMPPVRRMQGGSNVTIKVNYDDNKVKFKFSLPSTMVELEEQGAKRLQLKVGKFCLKYLDEDGDWIQCNNADFWDFLDGVTTIRLLVINSLEKDL</sequence>
<dbReference type="InterPro" id="IPR045012">
    <property type="entry name" value="NLP"/>
</dbReference>
<evidence type="ECO:0000256" key="5">
    <source>
        <dbReference type="SAM" id="MobiDB-lite"/>
    </source>
</evidence>
<dbReference type="PANTHER" id="PTHR32002:SF35">
    <property type="entry name" value="PROTEIN NLP6"/>
    <property type="match status" value="1"/>
</dbReference>
<keyword evidence="1" id="KW-0805">Transcription regulation</keyword>
<dbReference type="PANTHER" id="PTHR32002">
    <property type="entry name" value="PROTEIN NLP8"/>
    <property type="match status" value="1"/>
</dbReference>
<dbReference type="InterPro" id="IPR055081">
    <property type="entry name" value="NLP1-9_GAF"/>
</dbReference>
<keyword evidence="4" id="KW-0539">Nucleus</keyword>
<evidence type="ECO:0000313" key="8">
    <source>
        <dbReference type="Proteomes" id="UP001188597"/>
    </source>
</evidence>
<dbReference type="GO" id="GO:0003677">
    <property type="term" value="F:DNA binding"/>
    <property type="evidence" value="ECO:0007669"/>
    <property type="project" value="UniProtKB-KW"/>
</dbReference>